<organism evidence="2 3">
    <name type="scientific">Fervidobacterium pennivorans</name>
    <dbReference type="NCBI Taxonomy" id="93466"/>
    <lineage>
        <taxon>Bacteria</taxon>
        <taxon>Thermotogati</taxon>
        <taxon>Thermotogota</taxon>
        <taxon>Thermotogae</taxon>
        <taxon>Thermotogales</taxon>
        <taxon>Fervidobacteriaceae</taxon>
        <taxon>Fervidobacterium</taxon>
    </lineage>
</organism>
<dbReference type="OrthoDB" id="9775494at2"/>
<proteinExistence type="predicted"/>
<name>A0A172T2A8_FERPE</name>
<dbReference type="AlphaFoldDB" id="A0A172T2A8"/>
<dbReference type="EMBL" id="CP011393">
    <property type="protein sequence ID" value="ANE41138.1"/>
    <property type="molecule type" value="Genomic_DNA"/>
</dbReference>
<dbReference type="Gene3D" id="3.40.50.10170">
    <property type="match status" value="1"/>
</dbReference>
<dbReference type="PATRIC" id="fig|93466.3.peg.733"/>
<dbReference type="SUPFAM" id="SSF82549">
    <property type="entry name" value="DAK1/DegV-like"/>
    <property type="match status" value="1"/>
</dbReference>
<dbReference type="NCBIfam" id="TIGR00762">
    <property type="entry name" value="DegV"/>
    <property type="match status" value="1"/>
</dbReference>
<sequence>MKIAVVIDSTTKLRKDFHTDIEIYTIPVRVFINGEELDDSDDITDKILGAIEKGEKVETSLPRVDVVEKTFHELHKKYDVVYVLSISSLLSGTYNLFYTIANKYENVFVFDSKSVSIQNTYILERMLKDIELGKKIGEDDIISYRDDTLFLVAVFDVTQLQKSGRIGKITSVFGKMLQIKPILTIARDGEVQLVQKAIGVNKVKEVIKEKAKEFVEKAKKKEKGIRIYAAVGKEDYKDFIYEVAQLYDVKPYFVDIGPAVTTHVGKEGFGILLGLDF</sequence>
<dbReference type="PANTHER" id="PTHR33434:SF2">
    <property type="entry name" value="FATTY ACID-BINDING PROTEIN TM_1468"/>
    <property type="match status" value="1"/>
</dbReference>
<protein>
    <submittedName>
        <fullName evidence="2">Fatty acid-binding protein DegV</fullName>
    </submittedName>
</protein>
<dbReference type="InterPro" id="IPR003797">
    <property type="entry name" value="DegV"/>
</dbReference>
<dbReference type="PANTHER" id="PTHR33434">
    <property type="entry name" value="DEGV DOMAIN-CONTAINING PROTEIN DR_1986-RELATED"/>
    <property type="match status" value="1"/>
</dbReference>
<dbReference type="PROSITE" id="PS51482">
    <property type="entry name" value="DEGV"/>
    <property type="match status" value="1"/>
</dbReference>
<accession>A0A172T2A8</accession>
<reference evidence="2 3" key="1">
    <citation type="submission" date="2014-08" db="EMBL/GenBank/DDBJ databases">
        <title>Fervidobacterium pennivorans DYC genome.</title>
        <authorList>
            <person name="Wushke S."/>
        </authorList>
    </citation>
    <scope>NUCLEOTIDE SEQUENCE [LARGE SCALE GENOMIC DNA]</scope>
    <source>
        <strain evidence="2 3">DYC</strain>
    </source>
</reference>
<gene>
    <name evidence="2" type="ORF">JM64_03395</name>
</gene>
<dbReference type="Gene3D" id="3.30.1180.10">
    <property type="match status" value="1"/>
</dbReference>
<evidence type="ECO:0000256" key="1">
    <source>
        <dbReference type="ARBA" id="ARBA00023121"/>
    </source>
</evidence>
<dbReference type="Proteomes" id="UP000077096">
    <property type="component" value="Chromosome"/>
</dbReference>
<keyword evidence="1" id="KW-0446">Lipid-binding</keyword>
<dbReference type="GO" id="GO:0008289">
    <property type="term" value="F:lipid binding"/>
    <property type="evidence" value="ECO:0007669"/>
    <property type="project" value="UniProtKB-KW"/>
</dbReference>
<evidence type="ECO:0000313" key="2">
    <source>
        <dbReference type="EMBL" id="ANE41138.1"/>
    </source>
</evidence>
<dbReference type="InterPro" id="IPR043168">
    <property type="entry name" value="DegV_C"/>
</dbReference>
<dbReference type="KEGG" id="fng:JM64_03395"/>
<dbReference type="Pfam" id="PF02645">
    <property type="entry name" value="DegV"/>
    <property type="match status" value="1"/>
</dbReference>
<evidence type="ECO:0000313" key="3">
    <source>
        <dbReference type="Proteomes" id="UP000077096"/>
    </source>
</evidence>
<dbReference type="InterPro" id="IPR050270">
    <property type="entry name" value="DegV_domain_contain"/>
</dbReference>